<sequence length="542" mass="58561">MHASLSQPLASFPFFLPSPHEDLAIARAQADSLSLPGLHGYDHPESFFHYDWVYFLPETYLSLMGLILLMWAVWIATTRSYGYPALSAPYGLLGGFTLLLTAALYMGGVEGVDREIFNKGLSLDPLASYLSVLLLCATLATLLLAGSYHTHPLDRLPPYEINALILYAGLSMILLVQANDLLMVYLCIEFQSMCLYVLAASKRQSVLSVEAGLKYFVLGALASAIFLFGASLLYGLTGFTKFDDISLFLQASDPTTLDTPLLMGLLCLGVGLMFKVGAAPFHIWVPDVYEGAPTPVTAFFAIGPKMALFSIILRILSLSPTSIDAAWGLLLSGCAGLSFLVGAWGALAQTKLKRIFAYSSVGHVGWILLSLSCVGEAGYTATLVYMSLYICMSLLVFGILLSLRSAGESRRILRLHELRGLGHTHPMMAFCLSVGVLSMAGIPPLAGFASKALVLMAAVEAHAYGIAFLGLVTSVVSTFYYLRIVSIMYFEGQPVDVHEWETPDGYQAGLIGGMTLLIIGFGLWPQAFLTGAKYVALSLVLR</sequence>
<evidence type="ECO:0000256" key="1">
    <source>
        <dbReference type="ARBA" id="ARBA00004141"/>
    </source>
</evidence>
<feature type="transmembrane region" description="Helical" evidence="7">
    <location>
        <begin position="355"/>
        <end position="377"/>
    </location>
</feature>
<accession>V9PAM5</accession>
<keyword evidence="6 7" id="KW-0472">Membrane</keyword>
<proteinExistence type="inferred from homology"/>
<dbReference type="GO" id="GO:0042773">
    <property type="term" value="P:ATP synthesis coupled electron transport"/>
    <property type="evidence" value="ECO:0007669"/>
    <property type="project" value="InterPro"/>
</dbReference>
<evidence type="ECO:0000256" key="4">
    <source>
        <dbReference type="ARBA" id="ARBA00022989"/>
    </source>
</evidence>
<keyword evidence="2 7" id="KW-0812">Transmembrane</keyword>
<feature type="transmembrane region" description="Helical" evidence="7">
    <location>
        <begin position="52"/>
        <end position="76"/>
    </location>
</feature>
<feature type="transmembrane region" description="Helical" evidence="7">
    <location>
        <begin position="383"/>
        <end position="406"/>
    </location>
</feature>
<protein>
    <submittedName>
        <fullName evidence="9">NADH dehydrogenase subunit 2</fullName>
    </submittedName>
</protein>
<keyword evidence="3" id="KW-1278">Translocase</keyword>
<dbReference type="HAMAP" id="MF_00445">
    <property type="entry name" value="NDH1_NuoN_1"/>
    <property type="match status" value="1"/>
</dbReference>
<feature type="transmembrane region" description="Helical" evidence="7">
    <location>
        <begin position="182"/>
        <end position="201"/>
    </location>
</feature>
<dbReference type="GO" id="GO:0008137">
    <property type="term" value="F:NADH dehydrogenase (ubiquinone) activity"/>
    <property type="evidence" value="ECO:0007669"/>
    <property type="project" value="InterPro"/>
</dbReference>
<organism evidence="9">
    <name type="scientific">Prasinoderma coloniale</name>
    <dbReference type="NCBI Taxonomy" id="156133"/>
    <lineage>
        <taxon>Eukaryota</taxon>
        <taxon>Viridiplantae</taxon>
        <taxon>Prasinodermophyta</taxon>
        <taxon>Prasinodermophyceae</taxon>
        <taxon>Prasinodermales</taxon>
        <taxon>Prasinodermaceae</taxon>
        <taxon>Prasinoderma</taxon>
    </lineage>
</organism>
<reference evidence="9" key="1">
    <citation type="journal article" date="2013" name="PLoS ONE">
        <title>The Mitochondrial Genome of the Prasinophyte Prasinoderma coloniale Reveals Two Trans-Spliced Group I Introns in the Large Subunit rRNA Gene.</title>
        <authorList>
            <person name="Pombert J.F."/>
            <person name="Otis C."/>
            <person name="Turmel M."/>
            <person name="Lemieux C."/>
        </authorList>
    </citation>
    <scope>NUCLEOTIDE SEQUENCE</scope>
</reference>
<evidence type="ECO:0000256" key="7">
    <source>
        <dbReference type="SAM" id="Phobius"/>
    </source>
</evidence>
<dbReference type="InterPro" id="IPR001750">
    <property type="entry name" value="ND/Mrp_TM"/>
</dbReference>
<evidence type="ECO:0000256" key="3">
    <source>
        <dbReference type="ARBA" id="ARBA00022967"/>
    </source>
</evidence>
<keyword evidence="4 7" id="KW-1133">Transmembrane helix</keyword>
<geneLocation type="mitochondrion" evidence="9"/>
<evidence type="ECO:0000256" key="6">
    <source>
        <dbReference type="ARBA" id="ARBA00023136"/>
    </source>
</evidence>
<dbReference type="PANTHER" id="PTHR22773">
    <property type="entry name" value="NADH DEHYDROGENASE"/>
    <property type="match status" value="1"/>
</dbReference>
<dbReference type="InterPro" id="IPR010096">
    <property type="entry name" value="NADH-Q_OxRdtase_suN/2"/>
</dbReference>
<keyword evidence="5" id="KW-0520">NAD</keyword>
<feature type="transmembrane region" description="Helical" evidence="7">
    <location>
        <begin position="427"/>
        <end position="449"/>
    </location>
</feature>
<dbReference type="GO" id="GO:0016020">
    <property type="term" value="C:membrane"/>
    <property type="evidence" value="ECO:0007669"/>
    <property type="project" value="UniProtKB-SubCell"/>
</dbReference>
<dbReference type="NCBIfam" id="TIGR01770">
    <property type="entry name" value="NDH_I_N"/>
    <property type="match status" value="1"/>
</dbReference>
<keyword evidence="9" id="KW-0496">Mitochondrion</keyword>
<comment type="subcellular location">
    <subcellularLocation>
        <location evidence="1">Membrane</location>
        <topology evidence="1">Multi-pass membrane protein</topology>
    </subcellularLocation>
</comment>
<evidence type="ECO:0000259" key="8">
    <source>
        <dbReference type="Pfam" id="PF00361"/>
    </source>
</evidence>
<gene>
    <name evidence="9" type="primary">nad2</name>
</gene>
<feature type="transmembrane region" description="Helical" evidence="7">
    <location>
        <begin position="159"/>
        <end position="176"/>
    </location>
</feature>
<feature type="transmembrane region" description="Helical" evidence="7">
    <location>
        <begin position="213"/>
        <end position="236"/>
    </location>
</feature>
<evidence type="ECO:0000256" key="5">
    <source>
        <dbReference type="ARBA" id="ARBA00023027"/>
    </source>
</evidence>
<dbReference type="RefSeq" id="YP_008999864.1">
    <property type="nucleotide sequence ID" value="NC_023355.1"/>
</dbReference>
<dbReference type="PRINTS" id="PR01434">
    <property type="entry name" value="NADHDHGNASE5"/>
</dbReference>
<name>V9PAM5_9VIRI</name>
<dbReference type="Pfam" id="PF00361">
    <property type="entry name" value="Proton_antipo_M"/>
    <property type="match status" value="1"/>
</dbReference>
<dbReference type="EMBL" id="KF387569">
    <property type="protein sequence ID" value="AGW52210.1"/>
    <property type="molecule type" value="Genomic_DNA"/>
</dbReference>
<dbReference type="GeneID" id="18251322"/>
<feature type="transmembrane region" description="Helical" evidence="7">
    <location>
        <begin position="461"/>
        <end position="482"/>
    </location>
</feature>
<dbReference type="AlphaFoldDB" id="V9PAM5"/>
<evidence type="ECO:0000313" key="9">
    <source>
        <dbReference type="EMBL" id="AGW52210.1"/>
    </source>
</evidence>
<feature type="transmembrane region" description="Helical" evidence="7">
    <location>
        <begin position="88"/>
        <end position="106"/>
    </location>
</feature>
<evidence type="ECO:0000256" key="2">
    <source>
        <dbReference type="ARBA" id="ARBA00022692"/>
    </source>
</evidence>
<feature type="transmembrane region" description="Helical" evidence="7">
    <location>
        <begin position="296"/>
        <end position="319"/>
    </location>
</feature>
<feature type="transmembrane region" description="Helical" evidence="7">
    <location>
        <begin position="126"/>
        <end position="147"/>
    </location>
</feature>
<feature type="transmembrane region" description="Helical" evidence="7">
    <location>
        <begin position="325"/>
        <end position="348"/>
    </location>
</feature>
<feature type="transmembrane region" description="Helical" evidence="7">
    <location>
        <begin position="261"/>
        <end position="284"/>
    </location>
</feature>
<feature type="domain" description="NADH:quinone oxidoreductase/Mrp antiporter transmembrane" evidence="8">
    <location>
        <begin position="178"/>
        <end position="476"/>
    </location>
</feature>